<evidence type="ECO:0000313" key="2">
    <source>
        <dbReference type="Proteomes" id="UP000290189"/>
    </source>
</evidence>
<name>A0A3P3YIS7_PLABS</name>
<proteinExistence type="predicted"/>
<organism evidence="1 2">
    <name type="scientific">Plasmodiophora brassicae</name>
    <name type="common">Clubroot disease agent</name>
    <dbReference type="NCBI Taxonomy" id="37360"/>
    <lineage>
        <taxon>Eukaryota</taxon>
        <taxon>Sar</taxon>
        <taxon>Rhizaria</taxon>
        <taxon>Endomyxa</taxon>
        <taxon>Phytomyxea</taxon>
        <taxon>Plasmodiophorida</taxon>
        <taxon>Plasmodiophoridae</taxon>
        <taxon>Plasmodiophora</taxon>
    </lineage>
</organism>
<keyword evidence="1" id="KW-0496">Mitochondrion</keyword>
<protein>
    <submittedName>
        <fullName evidence="1">Uncharacterized protein</fullName>
    </submittedName>
</protein>
<dbReference type="Proteomes" id="UP000290189">
    <property type="component" value="Unassembled WGS sequence"/>
</dbReference>
<gene>
    <name evidence="1" type="ORF">PLBR_LOCUS7313</name>
</gene>
<reference evidence="1 2" key="1">
    <citation type="submission" date="2018-03" db="EMBL/GenBank/DDBJ databases">
        <authorList>
            <person name="Fogelqvist J."/>
        </authorList>
    </citation>
    <scope>NUCLEOTIDE SEQUENCE [LARGE SCALE GENOMIC DNA]</scope>
</reference>
<accession>A0A3P3YIS7</accession>
<evidence type="ECO:0000313" key="1">
    <source>
        <dbReference type="EMBL" id="SPR00098.1"/>
    </source>
</evidence>
<dbReference type="AlphaFoldDB" id="A0A3P3YIS7"/>
<geneLocation type="mitochondrion" evidence="1"/>
<sequence length="113" mass="12210">MLAATENQVAERKPRGTSVRATRFPMTAGVAAARTVCVCGTRMGAALSLFAAVAWGFRRRDREGFVVVVVVDRSHWLCFLSSPSGAVVIVVGCRRRCSVLVATRRKRGSSLTL</sequence>
<dbReference type="EMBL" id="OVEO01000013">
    <property type="protein sequence ID" value="SPR00098.1"/>
    <property type="molecule type" value="Genomic_DNA"/>
</dbReference>